<accession>A0AAN9QP93</accession>
<dbReference type="AlphaFoldDB" id="A0AAN9QP93"/>
<organism evidence="1 2">
    <name type="scientific">Canavalia gladiata</name>
    <name type="common">Sword bean</name>
    <name type="synonym">Dolichos gladiatus</name>
    <dbReference type="NCBI Taxonomy" id="3824"/>
    <lineage>
        <taxon>Eukaryota</taxon>
        <taxon>Viridiplantae</taxon>
        <taxon>Streptophyta</taxon>
        <taxon>Embryophyta</taxon>
        <taxon>Tracheophyta</taxon>
        <taxon>Spermatophyta</taxon>
        <taxon>Magnoliopsida</taxon>
        <taxon>eudicotyledons</taxon>
        <taxon>Gunneridae</taxon>
        <taxon>Pentapetalae</taxon>
        <taxon>rosids</taxon>
        <taxon>fabids</taxon>
        <taxon>Fabales</taxon>
        <taxon>Fabaceae</taxon>
        <taxon>Papilionoideae</taxon>
        <taxon>50 kb inversion clade</taxon>
        <taxon>NPAAA clade</taxon>
        <taxon>indigoferoid/millettioid clade</taxon>
        <taxon>Phaseoleae</taxon>
        <taxon>Canavalia</taxon>
    </lineage>
</organism>
<dbReference type="EMBL" id="JAYMYQ010000004">
    <property type="protein sequence ID" value="KAK7338448.1"/>
    <property type="molecule type" value="Genomic_DNA"/>
</dbReference>
<sequence>MLSPLLRVQHFPSRATLPNSRTHVHHMLSDHAFHSVQMTFPRKKFTTYSGSGLCFYPGTRWPQRTSQGAANALRLQRLRVASGACASLSRNCIGVSRSWTEVTKIMLDQAFVRIEFQCLLRRGQAHHSLFHDGVQRTMLFALDVEFALYFIPLHLNPLSSWEHTSYSMKFTDRYASIFLV</sequence>
<keyword evidence="2" id="KW-1185">Reference proteome</keyword>
<comment type="caution">
    <text evidence="1">The sequence shown here is derived from an EMBL/GenBank/DDBJ whole genome shotgun (WGS) entry which is preliminary data.</text>
</comment>
<protein>
    <submittedName>
        <fullName evidence="1">Uncharacterized protein</fullName>
    </submittedName>
</protein>
<proteinExistence type="predicted"/>
<name>A0AAN9QP93_CANGL</name>
<reference evidence="1 2" key="1">
    <citation type="submission" date="2024-01" db="EMBL/GenBank/DDBJ databases">
        <title>The genomes of 5 underutilized Papilionoideae crops provide insights into root nodulation and disease resistanc.</title>
        <authorList>
            <person name="Jiang F."/>
        </authorList>
    </citation>
    <scope>NUCLEOTIDE SEQUENCE [LARGE SCALE GENOMIC DNA]</scope>
    <source>
        <strain evidence="1">LVBAO_FW01</strain>
        <tissue evidence="1">Leaves</tissue>
    </source>
</reference>
<dbReference type="Proteomes" id="UP001367508">
    <property type="component" value="Unassembled WGS sequence"/>
</dbReference>
<evidence type="ECO:0000313" key="1">
    <source>
        <dbReference type="EMBL" id="KAK7338448.1"/>
    </source>
</evidence>
<evidence type="ECO:0000313" key="2">
    <source>
        <dbReference type="Proteomes" id="UP001367508"/>
    </source>
</evidence>
<gene>
    <name evidence="1" type="ORF">VNO77_19058</name>
</gene>